<gene>
    <name evidence="1" type="ORF">T03_12026</name>
</gene>
<organism evidence="1 2">
    <name type="scientific">Trichinella britovi</name>
    <name type="common">Parasitic roundworm</name>
    <dbReference type="NCBI Taxonomy" id="45882"/>
    <lineage>
        <taxon>Eukaryota</taxon>
        <taxon>Metazoa</taxon>
        <taxon>Ecdysozoa</taxon>
        <taxon>Nematoda</taxon>
        <taxon>Enoplea</taxon>
        <taxon>Dorylaimia</taxon>
        <taxon>Trichinellida</taxon>
        <taxon>Trichinellidae</taxon>
        <taxon>Trichinella</taxon>
    </lineage>
</organism>
<sequence>MFCSSEIYLSQICNSNLTFRYELTRRSFVRPQGWIRCIFHGVGCDRGPKTLVDGDLLRGRLLVL</sequence>
<evidence type="ECO:0000313" key="1">
    <source>
        <dbReference type="EMBL" id="KRY44666.1"/>
    </source>
</evidence>
<proteinExistence type="predicted"/>
<reference evidence="1 2" key="1">
    <citation type="submission" date="2015-01" db="EMBL/GenBank/DDBJ databases">
        <title>Evolution of Trichinella species and genotypes.</title>
        <authorList>
            <person name="Korhonen P.K."/>
            <person name="Edoardo P."/>
            <person name="Giuseppe L.R."/>
            <person name="Gasser R.B."/>
        </authorList>
    </citation>
    <scope>NUCLEOTIDE SEQUENCE [LARGE SCALE GENOMIC DNA]</scope>
    <source>
        <strain evidence="1">ISS120</strain>
    </source>
</reference>
<name>A0A0V1C5U4_TRIBR</name>
<protein>
    <submittedName>
        <fullName evidence="1">Uncharacterized protein</fullName>
    </submittedName>
</protein>
<dbReference type="AlphaFoldDB" id="A0A0V1C5U4"/>
<dbReference type="EMBL" id="JYDI01000512">
    <property type="protein sequence ID" value="KRY44666.1"/>
    <property type="molecule type" value="Genomic_DNA"/>
</dbReference>
<comment type="caution">
    <text evidence="1">The sequence shown here is derived from an EMBL/GenBank/DDBJ whole genome shotgun (WGS) entry which is preliminary data.</text>
</comment>
<accession>A0A0V1C5U4</accession>
<keyword evidence="2" id="KW-1185">Reference proteome</keyword>
<evidence type="ECO:0000313" key="2">
    <source>
        <dbReference type="Proteomes" id="UP000054653"/>
    </source>
</evidence>
<dbReference type="Proteomes" id="UP000054653">
    <property type="component" value="Unassembled WGS sequence"/>
</dbReference>